<evidence type="ECO:0000313" key="1">
    <source>
        <dbReference type="EMBL" id="ABW32205.1"/>
    </source>
</evidence>
<geneLocation type="plasmid" evidence="1 2">
    <name>pREB3</name>
</geneLocation>
<dbReference type="KEGG" id="amr:AM1_C0275"/>
<accession>A8ZN06</accession>
<dbReference type="AlphaFoldDB" id="A8ZN06"/>
<dbReference type="OrthoDB" id="571514at2"/>
<keyword evidence="2" id="KW-1185">Reference proteome</keyword>
<dbReference type="EMBL" id="CP000840">
    <property type="protein sequence ID" value="ABW32205.1"/>
    <property type="molecule type" value="Genomic_DNA"/>
</dbReference>
<dbReference type="HOGENOM" id="CLU_129712_0_0_3"/>
<dbReference type="RefSeq" id="WP_012167521.1">
    <property type="nucleotide sequence ID" value="NC_009928.1"/>
</dbReference>
<proteinExistence type="predicted"/>
<name>A8ZN06_ACAM1</name>
<reference evidence="1 2" key="1">
    <citation type="journal article" date="2008" name="Proc. Natl. Acad. Sci. U.S.A.">
        <title>Niche adaptation and genome expansion in the chlorophyll d-producing cyanobacterium Acaryochloris marina.</title>
        <authorList>
            <person name="Swingley W.D."/>
            <person name="Chen M."/>
            <person name="Cheung P.C."/>
            <person name="Conrad A.L."/>
            <person name="Dejesa L.C."/>
            <person name="Hao J."/>
            <person name="Honchak B.M."/>
            <person name="Karbach L.E."/>
            <person name="Kurdoglu A."/>
            <person name="Lahiri S."/>
            <person name="Mastrian S.D."/>
            <person name="Miyashita H."/>
            <person name="Page L."/>
            <person name="Ramakrishna P."/>
            <person name="Satoh S."/>
            <person name="Sattley W.M."/>
            <person name="Shimada Y."/>
            <person name="Taylor H.L."/>
            <person name="Tomo T."/>
            <person name="Tsuchiya T."/>
            <person name="Wang Z.T."/>
            <person name="Raymond J."/>
            <person name="Mimuro M."/>
            <person name="Blankenship R.E."/>
            <person name="Touchman J.W."/>
        </authorList>
    </citation>
    <scope>NUCLEOTIDE SEQUENCE [LARGE SCALE GENOMIC DNA]</scope>
    <source>
        <strain evidence="2">MBIC 11017</strain>
        <plasmid evidence="2">Plasmid pREB3</plasmid>
    </source>
</reference>
<gene>
    <name evidence="1" type="ordered locus">AM1_C0275</name>
</gene>
<sequence>MSEPLPSLTVNRSFMEEFIEAEKPCCGLGMVEVEDQQCGFVALRPEQMIPPSVTDLGFNFGHTIFGTSTYEVIHFAFEFYGFKTFNILINPNNAIAQAVLEQMIESGDFFFFAIDEQTGIATAFRSEIDNDTLHSLVENWERIQHSSTTEDQYYQVMLKFAANPHPPGILLKWVCKTNVEYLDLSEDTMDLTPV</sequence>
<keyword evidence="1" id="KW-0614">Plasmid</keyword>
<evidence type="ECO:0000313" key="2">
    <source>
        <dbReference type="Proteomes" id="UP000000268"/>
    </source>
</evidence>
<organism evidence="1 2">
    <name type="scientific">Acaryochloris marina (strain MBIC 11017)</name>
    <dbReference type="NCBI Taxonomy" id="329726"/>
    <lineage>
        <taxon>Bacteria</taxon>
        <taxon>Bacillati</taxon>
        <taxon>Cyanobacteriota</taxon>
        <taxon>Cyanophyceae</taxon>
        <taxon>Acaryochloridales</taxon>
        <taxon>Acaryochloridaceae</taxon>
        <taxon>Acaryochloris</taxon>
    </lineage>
</organism>
<protein>
    <submittedName>
        <fullName evidence="1">Uncharacterized protein</fullName>
    </submittedName>
</protein>
<dbReference type="Proteomes" id="UP000000268">
    <property type="component" value="Plasmid pREB3"/>
</dbReference>